<protein>
    <recommendedName>
        <fullName evidence="10">pyruvate dehydrogenase (NADP(+))</fullName>
        <ecNumber evidence="10">1.2.1.51</ecNumber>
    </recommendedName>
    <alternativeName>
        <fullName evidence="11">Pyruvate:NADP(+) oxidoreductase</fullName>
    </alternativeName>
</protein>
<evidence type="ECO:0000256" key="7">
    <source>
        <dbReference type="ARBA" id="ARBA00023014"/>
    </source>
</evidence>
<dbReference type="FunFam" id="3.30.70.20:FF:000022">
    <property type="entry name" value="Pyruvate:ferredoxin (Flavodoxin) oxidoreductase"/>
    <property type="match status" value="1"/>
</dbReference>
<dbReference type="InterPro" id="IPR037112">
    <property type="entry name" value="Pyrv-flavodox_OxR_EKR_sf"/>
</dbReference>
<evidence type="ECO:0000256" key="10">
    <source>
        <dbReference type="ARBA" id="ARBA00067011"/>
    </source>
</evidence>
<evidence type="ECO:0000256" key="2">
    <source>
        <dbReference type="ARBA" id="ARBA00022485"/>
    </source>
</evidence>
<dbReference type="Gene3D" id="3.40.920.10">
    <property type="entry name" value="Pyruvate-ferredoxin oxidoreductase, PFOR, domain III"/>
    <property type="match status" value="1"/>
</dbReference>
<dbReference type="PANTHER" id="PTHR32154">
    <property type="entry name" value="PYRUVATE-FLAVODOXIN OXIDOREDUCTASE-RELATED"/>
    <property type="match status" value="1"/>
</dbReference>
<dbReference type="PROSITE" id="PS00198">
    <property type="entry name" value="4FE4S_FER_1"/>
    <property type="match status" value="2"/>
</dbReference>
<dbReference type="InterPro" id="IPR017896">
    <property type="entry name" value="4Fe4S_Fe-S-bd"/>
</dbReference>
<keyword evidence="14" id="KW-0670">Pyruvate</keyword>
<feature type="binding site" evidence="12">
    <location>
        <position position="721"/>
    </location>
    <ligand>
        <name>[4Fe-4S] cluster</name>
        <dbReference type="ChEBI" id="CHEBI:49883"/>
        <label>2</label>
    </ligand>
</feature>
<evidence type="ECO:0000256" key="3">
    <source>
        <dbReference type="ARBA" id="ARBA00022723"/>
    </source>
</evidence>
<dbReference type="GO" id="GO:0005506">
    <property type="term" value="F:iron ion binding"/>
    <property type="evidence" value="ECO:0007669"/>
    <property type="project" value="InterPro"/>
</dbReference>
<name>A0AAV7YG30_9EUKA</name>
<dbReference type="InterPro" id="IPR011895">
    <property type="entry name" value="Pyrv_flavodox_OxRed"/>
</dbReference>
<evidence type="ECO:0000256" key="1">
    <source>
        <dbReference type="ARBA" id="ARBA00022448"/>
    </source>
</evidence>
<sequence>MLKDFTSISKSVEVKKLLRFSTNTKKKSKKVPMDGNTAATYVSYRMSDLAIIYPITPATNMGEYADKWSAEGLKNIFGQELDVTEMQSEGGASGALHGAATSGALTTTYTSSQGLLLMIPNMYKLAGERLPTVFHVASRVVGGQGLSIFCDHSDVMATRQTGFAFMCCANTQEVLDLALICHLATIKTSIPFLNFFDGFRISHEISDIELISDETMKKFVDWDALKYYKQNSLNPEHPEVRGTVQSTEVYFQHLEATNKFYDSCPDQVQDYMDLLAKETGRQYHVFDYHGHPEAEQVIVAMGSGVSPVEEYLDKFPNKKIGLIKVRLFRPWSKKHFHDQLPSTCKRVVVLDRVKENGSSGEPLFLDVASTLIGTGIDVVGGRYGISGKEFTPAMVEAVYKNSQRKEPRRGFTIGIIDDMTRLSLDYGEPIDCVPEGTTQCVFWGIGGDGTVGANKNAIKIITENTDLHGQGYFVYSAHKSGGVTVSHLRFGPKKITSSYLVTDSNYTAVHYKSYIGKYDLLKTAKYGSTLVLNTDKLTLKELEESLPGSFKQEIAKKNLKLYVIDASEIAQKVGLGERVNMIMQAVFFKLSGVLPVKESMNLLKKAIKKEYLRKGMDIVKKNYNAVDLGIESIIEMNYDQERWSKSEIEKAEKKKDEPWFIENIMRPLLKLEGDKLPVSKLMNGGRMPPGTSKYEKRGFAISVPKWHPENCIQCNLCSLVCPHGVVRPFLLTKEEVENAPQKMQTIKATGLKDKKAELEFLIQVSPYDCTGCTNCTNVCPRDCLPQFPTKREIEEQGKNWEYVTETVPFKLDQFKRNTVKGSQFHQPLFEVSGACAGCGETPAIKLVTQLFGPEIMVANASGCSSVYGGTYPWNPYTNDRDGIGVAWSNSLFEDNAEFGLGMVKSMKHQRSKLKLIVNDVLKNENEHKKEFIDLLKEWLEQYSDLHKSFKVSKKIKKYYKEHFVDLNGDFINNSLDCNVKQIWDRKDMLAQKSQWIIGGDGWAYDIGYGGLDHILASEENLNILVLDTEVYSNTGGQASKSTPRSGVAQFTANGKATGKKDLGLIAMTYGNVYVAYICPQANPNQAVKALKEAGEWPGVSLVISYAPCIAHGIKNGLGRAAEHTKEAVRTGYVHLYRFNPSNFGTNKNPFTIDSKKPKPGIEKFLMKQNRFASLKRSFPEQFEKKQKQLAQDCKNRYESYLSFKEMYGKDLKKK</sequence>
<comment type="cofactor">
    <cofactor evidence="12">
        <name>[4Fe-4S] cluster</name>
        <dbReference type="ChEBI" id="CHEBI:49883"/>
    </cofactor>
    <text evidence="12">Binds 3 [4Fe-4S] clusters per subunit.</text>
</comment>
<dbReference type="InterPro" id="IPR019752">
    <property type="entry name" value="Pyrv/ketoisovalerate_OxRed_cat"/>
</dbReference>
<evidence type="ECO:0000256" key="4">
    <source>
        <dbReference type="ARBA" id="ARBA00022982"/>
    </source>
</evidence>
<dbReference type="Pfam" id="PF01558">
    <property type="entry name" value="POR"/>
    <property type="match status" value="1"/>
</dbReference>
<evidence type="ECO:0000256" key="5">
    <source>
        <dbReference type="ARBA" id="ARBA00023002"/>
    </source>
</evidence>
<dbReference type="Gene3D" id="3.30.70.20">
    <property type="match status" value="1"/>
</dbReference>
<dbReference type="SMART" id="SM00890">
    <property type="entry name" value="EKR"/>
    <property type="match status" value="1"/>
</dbReference>
<dbReference type="SUPFAM" id="SSF54862">
    <property type="entry name" value="4Fe-4S ferredoxins"/>
    <property type="match status" value="1"/>
</dbReference>
<dbReference type="GO" id="GO:0050243">
    <property type="term" value="F:pyruvate dehydrogenase (NADP+) activity"/>
    <property type="evidence" value="ECO:0007669"/>
    <property type="project" value="UniProtKB-EC"/>
</dbReference>
<keyword evidence="7 12" id="KW-0411">Iron-sulfur</keyword>
<evidence type="ECO:0000313" key="15">
    <source>
        <dbReference type="Proteomes" id="UP001146793"/>
    </source>
</evidence>
<comment type="similarity">
    <text evidence="9">In the N-terminal section; belongs to the pyruvate:ferredoxin/flavodoxin oxidoreductase family.</text>
</comment>
<dbReference type="InterPro" id="IPR002880">
    <property type="entry name" value="Pyrv_Fd/Flavodoxin_OxRdtase_N"/>
</dbReference>
<dbReference type="SUPFAM" id="SSF53323">
    <property type="entry name" value="Pyruvate-ferredoxin oxidoreductase, PFOR, domain III"/>
    <property type="match status" value="1"/>
</dbReference>
<feature type="binding site" evidence="12">
    <location>
        <position position="775"/>
    </location>
    <ligand>
        <name>[4Fe-4S] cluster</name>
        <dbReference type="ChEBI" id="CHEBI:49883"/>
        <label>2</label>
    </ligand>
</feature>
<dbReference type="FunFam" id="3.40.920.10:FF:000001">
    <property type="entry name" value="Pyruvate:ferredoxin (Flavodoxin) oxidoreductase"/>
    <property type="match status" value="1"/>
</dbReference>
<dbReference type="Pfam" id="PF13183">
    <property type="entry name" value="Fer4_8"/>
    <property type="match status" value="1"/>
</dbReference>
<dbReference type="Gene3D" id="3.40.50.970">
    <property type="match status" value="2"/>
</dbReference>
<dbReference type="CDD" id="cd07034">
    <property type="entry name" value="TPP_PYR_PFOR_IOR-alpha_like"/>
    <property type="match status" value="1"/>
</dbReference>
<evidence type="ECO:0000256" key="12">
    <source>
        <dbReference type="PIRSR" id="PIRSR000159-50"/>
    </source>
</evidence>
<dbReference type="EC" id="1.2.1.51" evidence="10"/>
<feature type="binding site" evidence="12">
    <location>
        <position position="717"/>
    </location>
    <ligand>
        <name>[4Fe-4S] cluster</name>
        <dbReference type="ChEBI" id="CHEBI:49883"/>
        <label>1</label>
    </ligand>
</feature>
<comment type="caution">
    <text evidence="14">The sequence shown here is derived from an EMBL/GenBank/DDBJ whole genome shotgun (WGS) entry which is preliminary data.</text>
</comment>
<gene>
    <name evidence="14" type="ORF">M0812_26085</name>
</gene>
<dbReference type="InterPro" id="IPR002869">
    <property type="entry name" value="Pyrv_flavodox_OxRed_cen"/>
</dbReference>
<evidence type="ECO:0000256" key="11">
    <source>
        <dbReference type="ARBA" id="ARBA00076877"/>
    </source>
</evidence>
<accession>A0AAV7YG30</accession>
<feature type="binding site" evidence="12">
    <location>
        <position position="769"/>
    </location>
    <ligand>
        <name>[4Fe-4S] cluster</name>
        <dbReference type="ChEBI" id="CHEBI:49883"/>
        <label>2</label>
    </ligand>
</feature>
<dbReference type="Gene3D" id="3.40.50.920">
    <property type="match status" value="1"/>
</dbReference>
<evidence type="ECO:0000256" key="6">
    <source>
        <dbReference type="ARBA" id="ARBA00023004"/>
    </source>
</evidence>
<evidence type="ECO:0000313" key="14">
    <source>
        <dbReference type="EMBL" id="KAJ3427571.1"/>
    </source>
</evidence>
<dbReference type="InterPro" id="IPR029061">
    <property type="entry name" value="THDP-binding"/>
</dbReference>
<dbReference type="PANTHER" id="PTHR32154:SF0">
    <property type="entry name" value="PYRUVATE-FLAVODOXIN OXIDOREDUCTASE-RELATED"/>
    <property type="match status" value="1"/>
</dbReference>
<keyword evidence="6 12" id="KW-0408">Iron</keyword>
<proteinExistence type="inferred from homology"/>
<keyword evidence="5" id="KW-0560">Oxidoreductase</keyword>
<evidence type="ECO:0000259" key="13">
    <source>
        <dbReference type="PROSITE" id="PS51379"/>
    </source>
</evidence>
<dbReference type="Pfam" id="PF10371">
    <property type="entry name" value="EKR"/>
    <property type="match status" value="1"/>
</dbReference>
<keyword evidence="2 12" id="KW-0004">4Fe-4S</keyword>
<feature type="binding site" evidence="12">
    <location>
        <position position="779"/>
    </location>
    <ligand>
        <name>[4Fe-4S] cluster</name>
        <dbReference type="ChEBI" id="CHEBI:49883"/>
        <label>1</label>
    </ligand>
</feature>
<feature type="binding site" evidence="12">
    <location>
        <position position="863"/>
    </location>
    <ligand>
        <name>[4Fe-4S] cluster</name>
        <dbReference type="ChEBI" id="CHEBI:49883"/>
        <label>3</label>
    </ligand>
</feature>
<feature type="binding site" evidence="12">
    <location>
        <position position="772"/>
    </location>
    <ligand>
        <name>[4Fe-4S] cluster</name>
        <dbReference type="ChEBI" id="CHEBI:49883"/>
        <label>2</label>
    </ligand>
</feature>
<dbReference type="PROSITE" id="PS51379">
    <property type="entry name" value="4FE4S_FER_2"/>
    <property type="match status" value="2"/>
</dbReference>
<dbReference type="NCBIfam" id="TIGR02176">
    <property type="entry name" value="pyruv_ox_red"/>
    <property type="match status" value="1"/>
</dbReference>
<dbReference type="EMBL" id="JANTQA010000062">
    <property type="protein sequence ID" value="KAJ3427571.1"/>
    <property type="molecule type" value="Genomic_DNA"/>
</dbReference>
<dbReference type="PIRSF" id="PIRSF000159">
    <property type="entry name" value="NifJ"/>
    <property type="match status" value="1"/>
</dbReference>
<dbReference type="SUPFAM" id="SSF52518">
    <property type="entry name" value="Thiamin diphosphate-binding fold (THDP-binding)"/>
    <property type="match status" value="2"/>
</dbReference>
<dbReference type="InterPro" id="IPR033412">
    <property type="entry name" value="PFOR_II"/>
</dbReference>
<organism evidence="14 15">
    <name type="scientific">Anaeramoeba flamelloides</name>
    <dbReference type="NCBI Taxonomy" id="1746091"/>
    <lineage>
        <taxon>Eukaryota</taxon>
        <taxon>Metamonada</taxon>
        <taxon>Anaeramoebidae</taxon>
        <taxon>Anaeramoeba</taxon>
    </lineage>
</organism>
<reference evidence="14" key="1">
    <citation type="submission" date="2022-08" db="EMBL/GenBank/DDBJ databases">
        <title>Novel sulphate-reducing endosymbionts in the free-living metamonad Anaeramoeba.</title>
        <authorList>
            <person name="Jerlstrom-Hultqvist J."/>
            <person name="Cepicka I."/>
            <person name="Gallot-Lavallee L."/>
            <person name="Salas-Leiva D."/>
            <person name="Curtis B.A."/>
            <person name="Zahonova K."/>
            <person name="Pipaliya S."/>
            <person name="Dacks J."/>
            <person name="Roger A.J."/>
        </authorList>
    </citation>
    <scope>NUCLEOTIDE SEQUENCE</scope>
    <source>
        <strain evidence="14">Busselton2</strain>
    </source>
</reference>
<dbReference type="GO" id="GO:0022900">
    <property type="term" value="P:electron transport chain"/>
    <property type="evidence" value="ECO:0007669"/>
    <property type="project" value="InterPro"/>
</dbReference>
<dbReference type="AlphaFoldDB" id="A0AAV7YG30"/>
<dbReference type="InterPro" id="IPR050722">
    <property type="entry name" value="Pyruvate:ferred/Flavod_OxRd"/>
</dbReference>
<evidence type="ECO:0000256" key="8">
    <source>
        <dbReference type="ARBA" id="ARBA00053024"/>
    </source>
</evidence>
<evidence type="ECO:0000256" key="9">
    <source>
        <dbReference type="ARBA" id="ARBA00061065"/>
    </source>
</evidence>
<keyword evidence="4" id="KW-0249">Electron transport</keyword>
<dbReference type="Proteomes" id="UP001146793">
    <property type="component" value="Unassembled WGS sequence"/>
</dbReference>
<dbReference type="GO" id="GO:0051539">
    <property type="term" value="F:4 iron, 4 sulfur cluster binding"/>
    <property type="evidence" value="ECO:0007669"/>
    <property type="project" value="UniProtKB-KW"/>
</dbReference>
<dbReference type="FunFam" id="3.40.50.970:FF:000012">
    <property type="entry name" value="Pyruvate:ferredoxin (Flavodoxin) oxidoreductase"/>
    <property type="match status" value="1"/>
</dbReference>
<dbReference type="FunFam" id="3.40.50.970:FF:000041">
    <property type="entry name" value="Pyruvate:ferredoxin (Flavodoxin) oxidoreductase"/>
    <property type="match status" value="1"/>
</dbReference>
<dbReference type="GO" id="GO:0006979">
    <property type="term" value="P:response to oxidative stress"/>
    <property type="evidence" value="ECO:0007669"/>
    <property type="project" value="TreeGrafter"/>
</dbReference>
<feature type="domain" description="4Fe-4S ferredoxin-type" evidence="13">
    <location>
        <begin position="702"/>
        <end position="731"/>
    </location>
</feature>
<dbReference type="FunFam" id="3.40.50.920:FF:000007">
    <property type="entry name" value="Pyruvate:ferredoxin (Flavodoxin) oxidoreductase"/>
    <property type="match status" value="1"/>
</dbReference>
<dbReference type="InterPro" id="IPR019456">
    <property type="entry name" value="Pyrv-flavodox_OxRtase_EKR"/>
</dbReference>
<feature type="binding site" evidence="12">
    <location>
        <position position="835"/>
    </location>
    <ligand>
        <name>[4Fe-4S] cluster</name>
        <dbReference type="ChEBI" id="CHEBI:49883"/>
        <label>3</label>
    </ligand>
</feature>
<keyword evidence="1" id="KW-0813">Transport</keyword>
<dbReference type="Gene3D" id="4.10.780.10">
    <property type="entry name" value="Pyruvate-flavodoxin oxidoreductase, EKR domain"/>
    <property type="match status" value="1"/>
</dbReference>
<dbReference type="Pfam" id="PF17147">
    <property type="entry name" value="PFOR_II"/>
    <property type="match status" value="1"/>
</dbReference>
<feature type="binding site" evidence="12">
    <location>
        <position position="714"/>
    </location>
    <ligand>
        <name>[4Fe-4S] cluster</name>
        <dbReference type="ChEBI" id="CHEBI:49883"/>
        <label>1</label>
    </ligand>
</feature>
<dbReference type="InterPro" id="IPR009014">
    <property type="entry name" value="Transketo_C/PFOR_II"/>
</dbReference>
<dbReference type="SUPFAM" id="SSF52922">
    <property type="entry name" value="TK C-terminal domain-like"/>
    <property type="match status" value="1"/>
</dbReference>
<comment type="catalytic activity">
    <reaction evidence="8">
        <text>pyruvate + NADP(+) + CoA = acetyl-CoA + CO2 + NADPH</text>
        <dbReference type="Rhea" id="RHEA:17425"/>
        <dbReference type="ChEBI" id="CHEBI:15361"/>
        <dbReference type="ChEBI" id="CHEBI:16526"/>
        <dbReference type="ChEBI" id="CHEBI:57287"/>
        <dbReference type="ChEBI" id="CHEBI:57288"/>
        <dbReference type="ChEBI" id="CHEBI:57783"/>
        <dbReference type="ChEBI" id="CHEBI:58349"/>
        <dbReference type="EC" id="1.2.1.51"/>
    </reaction>
</comment>
<keyword evidence="3 12" id="KW-0479">Metal-binding</keyword>
<dbReference type="Pfam" id="PF01855">
    <property type="entry name" value="POR_N"/>
    <property type="match status" value="1"/>
</dbReference>
<feature type="binding site" evidence="12">
    <location>
        <position position="711"/>
    </location>
    <ligand>
        <name>[4Fe-4S] cluster</name>
        <dbReference type="ChEBI" id="CHEBI:49883"/>
        <label>1</label>
    </ligand>
</feature>
<feature type="binding site" evidence="12">
    <location>
        <position position="838"/>
    </location>
    <ligand>
        <name>[4Fe-4S] cluster</name>
        <dbReference type="ChEBI" id="CHEBI:49883"/>
        <label>3</label>
    </ligand>
</feature>
<feature type="binding site" evidence="12">
    <location>
        <position position="1108"/>
    </location>
    <ligand>
        <name>[4Fe-4S] cluster</name>
        <dbReference type="ChEBI" id="CHEBI:49883"/>
        <label>3</label>
    </ligand>
</feature>
<dbReference type="InterPro" id="IPR017900">
    <property type="entry name" value="4Fe4S_Fe_S_CS"/>
</dbReference>
<feature type="domain" description="4Fe-4S ferredoxin-type" evidence="13">
    <location>
        <begin position="760"/>
        <end position="790"/>
    </location>
</feature>